<sequence>MYGNNVVRLVGNKTIMINTGTAQVKAFKSNGALLGTYYFEVKR</sequence>
<reference evidence="1 2" key="1">
    <citation type="journal article" date="2008" name="J. Bacteriol.">
        <title>Complete genome sequence of the mosquitocidal bacterium Bacillus sphaericus C3-41 and comparison with those of closely related Bacillus species.</title>
        <authorList>
            <person name="Hu X."/>
            <person name="Fan W."/>
            <person name="Han B."/>
            <person name="Liu H."/>
            <person name="Zheng D."/>
            <person name="Li Q."/>
            <person name="Dong W."/>
            <person name="Yan J."/>
            <person name="Gao M."/>
            <person name="Berry C."/>
            <person name="Yuan Z."/>
        </authorList>
    </citation>
    <scope>NUCLEOTIDE SEQUENCE [LARGE SCALE GENOMIC DNA]</scope>
    <source>
        <strain evidence="1 2">C3-41</strain>
    </source>
</reference>
<name>B1HMS8_LYSSC</name>
<evidence type="ECO:0000313" key="1">
    <source>
        <dbReference type="EMBL" id="ACA42006.1"/>
    </source>
</evidence>
<protein>
    <submittedName>
        <fullName evidence="1">Uncharacterized protein</fullName>
    </submittedName>
</protein>
<dbReference type="EMBL" id="CP000817">
    <property type="protein sequence ID" value="ACA42006.1"/>
    <property type="molecule type" value="Genomic_DNA"/>
</dbReference>
<gene>
    <name evidence="1" type="ordered locus">Bsph_4560</name>
</gene>
<dbReference type="AlphaFoldDB" id="B1HMS8"/>
<dbReference type="HOGENOM" id="CLU_3235692_0_0_9"/>
<dbReference type="EnsemblBacteria" id="ACA42006">
    <property type="protein sequence ID" value="ACA42006"/>
    <property type="gene ID" value="Bsph_4560"/>
</dbReference>
<accession>B1HMS8</accession>
<evidence type="ECO:0000313" key="2">
    <source>
        <dbReference type="Proteomes" id="UP000002164"/>
    </source>
</evidence>
<organism evidence="1 2">
    <name type="scientific">Lysinibacillus sphaericus (strain C3-41)</name>
    <dbReference type="NCBI Taxonomy" id="444177"/>
    <lineage>
        <taxon>Bacteria</taxon>
        <taxon>Bacillati</taxon>
        <taxon>Bacillota</taxon>
        <taxon>Bacilli</taxon>
        <taxon>Bacillales</taxon>
        <taxon>Bacillaceae</taxon>
        <taxon>Lysinibacillus</taxon>
    </lineage>
</organism>
<dbReference type="Proteomes" id="UP000002164">
    <property type="component" value="Chromosome"/>
</dbReference>
<proteinExistence type="predicted"/>
<dbReference type="KEGG" id="lsp:Bsph_4560"/>